<keyword evidence="1" id="KW-0378">Hydrolase</keyword>
<keyword evidence="2" id="KW-1185">Reference proteome</keyword>
<dbReference type="EMBL" id="MU275883">
    <property type="protein sequence ID" value="KAI0048707.1"/>
    <property type="molecule type" value="Genomic_DNA"/>
</dbReference>
<reference evidence="1" key="1">
    <citation type="submission" date="2021-02" db="EMBL/GenBank/DDBJ databases">
        <authorList>
            <consortium name="DOE Joint Genome Institute"/>
            <person name="Ahrendt S."/>
            <person name="Looney B.P."/>
            <person name="Miyauchi S."/>
            <person name="Morin E."/>
            <person name="Drula E."/>
            <person name="Courty P.E."/>
            <person name="Chicoki N."/>
            <person name="Fauchery L."/>
            <person name="Kohler A."/>
            <person name="Kuo A."/>
            <person name="Labutti K."/>
            <person name="Pangilinan J."/>
            <person name="Lipzen A."/>
            <person name="Riley R."/>
            <person name="Andreopoulos W."/>
            <person name="He G."/>
            <person name="Johnson J."/>
            <person name="Barry K.W."/>
            <person name="Grigoriev I.V."/>
            <person name="Nagy L."/>
            <person name="Hibbett D."/>
            <person name="Henrissat B."/>
            <person name="Matheny P.B."/>
            <person name="Labbe J."/>
            <person name="Martin F."/>
        </authorList>
    </citation>
    <scope>NUCLEOTIDE SEQUENCE</scope>
    <source>
        <strain evidence="1">FP105234-sp</strain>
    </source>
</reference>
<comment type="caution">
    <text evidence="1">The sequence shown here is derived from an EMBL/GenBank/DDBJ whole genome shotgun (WGS) entry which is preliminary data.</text>
</comment>
<proteinExistence type="predicted"/>
<accession>A0ACB8RXR1</accession>
<protein>
    <submittedName>
        <fullName evidence="1">P-loop containing nucleoside triphosphate hydrolase protein</fullName>
    </submittedName>
</protein>
<gene>
    <name evidence="1" type="ORF">FA95DRAFT_1490482</name>
</gene>
<name>A0ACB8RXR1_9AGAM</name>
<sequence>MTYGVSATVMGPSGAGKSTILDIIAKRTHATAGTVSKADMTSLASYVEQSDALLGVLSVQETIGFAARLSSDRPLSREVIHARVKRTIADMGLTDVANNRIGNAVQRGISGGQKRRVTIGSALVAQPKILLLDEPTSGLDSRTSREVVLAVKSIARRHGMLVIASIHQPNWETFALFDKLLLLAQGRAVYFGPTTHLASYLADGLGHPVPQHANPSDHALDLVNTDFIPDARARTLHVAGLTEKWHSYAAAHPVEQPAFLPFKMKHRSSAWITAAFRPRRPLWRRAADSMRSDSRRTLILIERNMMNYSRNLLAYGIRLGMYLGMGVLLATIWVNLAQTAAKVNDRLSVHFFSVAFLGFMSVAGIPAFLEERLVFTRERQNGLYGPGPYVLANSLVTLPYLFACSLLFSVLCYWSIGLNPGAEQFFRFLGILFLAVYVAESQSAVVAAAIPIFVAALAIASFLNGFWMSVGGYFIRAVNLPRFWYYWAHFIDYQTYAFDLLVYNDFHGIILQCETLADGSCFCDYPSTLIAQGQCALAGDDVLQVRALGIRGISFQLYCCILLIIAFIYRALLYLVLLLRKK</sequence>
<organism evidence="1 2">
    <name type="scientific">Auriscalpium vulgare</name>
    <dbReference type="NCBI Taxonomy" id="40419"/>
    <lineage>
        <taxon>Eukaryota</taxon>
        <taxon>Fungi</taxon>
        <taxon>Dikarya</taxon>
        <taxon>Basidiomycota</taxon>
        <taxon>Agaricomycotina</taxon>
        <taxon>Agaricomycetes</taxon>
        <taxon>Russulales</taxon>
        <taxon>Auriscalpiaceae</taxon>
        <taxon>Auriscalpium</taxon>
    </lineage>
</organism>
<reference evidence="1" key="2">
    <citation type="journal article" date="2022" name="New Phytol.">
        <title>Evolutionary transition to the ectomycorrhizal habit in the genomes of a hyperdiverse lineage of mushroom-forming fungi.</title>
        <authorList>
            <person name="Looney B."/>
            <person name="Miyauchi S."/>
            <person name="Morin E."/>
            <person name="Drula E."/>
            <person name="Courty P.E."/>
            <person name="Kohler A."/>
            <person name="Kuo A."/>
            <person name="LaButti K."/>
            <person name="Pangilinan J."/>
            <person name="Lipzen A."/>
            <person name="Riley R."/>
            <person name="Andreopoulos W."/>
            <person name="He G."/>
            <person name="Johnson J."/>
            <person name="Nolan M."/>
            <person name="Tritt A."/>
            <person name="Barry K.W."/>
            <person name="Grigoriev I.V."/>
            <person name="Nagy L.G."/>
            <person name="Hibbett D."/>
            <person name="Henrissat B."/>
            <person name="Matheny P.B."/>
            <person name="Labbe J."/>
            <person name="Martin F.M."/>
        </authorList>
    </citation>
    <scope>NUCLEOTIDE SEQUENCE</scope>
    <source>
        <strain evidence="1">FP105234-sp</strain>
    </source>
</reference>
<dbReference type="Proteomes" id="UP000814033">
    <property type="component" value="Unassembled WGS sequence"/>
</dbReference>
<evidence type="ECO:0000313" key="2">
    <source>
        <dbReference type="Proteomes" id="UP000814033"/>
    </source>
</evidence>
<evidence type="ECO:0000313" key="1">
    <source>
        <dbReference type="EMBL" id="KAI0048707.1"/>
    </source>
</evidence>